<accession>A0A2B7XL41</accession>
<proteinExistence type="predicted"/>
<evidence type="ECO:0000313" key="2">
    <source>
        <dbReference type="EMBL" id="PGH09328.1"/>
    </source>
</evidence>
<keyword evidence="3" id="KW-1185">Reference proteome</keyword>
<dbReference type="EMBL" id="PDNC01000005">
    <property type="protein sequence ID" value="PGH09328.1"/>
    <property type="molecule type" value="Genomic_DNA"/>
</dbReference>
<sequence>MKSKISQTRGRSAGLLSPRPPCCRRRPRNQTRNSSTHSTETSSDHQSPIDKTDSISMPDDLQTANHHLPPDMYSVLLQRKRIVTEELNLLNRYLETLQPPRSPNEMDWEPIPPNTHKYCPPQQPHSQQRPFDVSG</sequence>
<feature type="compositionally biased region" description="Polar residues" evidence="1">
    <location>
        <begin position="1"/>
        <end position="10"/>
    </location>
</feature>
<evidence type="ECO:0000313" key="3">
    <source>
        <dbReference type="Proteomes" id="UP000224080"/>
    </source>
</evidence>
<comment type="caution">
    <text evidence="2">The sequence shown here is derived from an EMBL/GenBank/DDBJ whole genome shotgun (WGS) entry which is preliminary data.</text>
</comment>
<organism evidence="2 3">
    <name type="scientific">Blastomyces parvus</name>
    <dbReference type="NCBI Taxonomy" id="2060905"/>
    <lineage>
        <taxon>Eukaryota</taxon>
        <taxon>Fungi</taxon>
        <taxon>Dikarya</taxon>
        <taxon>Ascomycota</taxon>
        <taxon>Pezizomycotina</taxon>
        <taxon>Eurotiomycetes</taxon>
        <taxon>Eurotiomycetidae</taxon>
        <taxon>Onygenales</taxon>
        <taxon>Ajellomycetaceae</taxon>
        <taxon>Blastomyces</taxon>
    </lineage>
</organism>
<feature type="region of interest" description="Disordered" evidence="1">
    <location>
        <begin position="1"/>
        <end position="67"/>
    </location>
</feature>
<dbReference type="AlphaFoldDB" id="A0A2B7XL41"/>
<protein>
    <submittedName>
        <fullName evidence="2">Uncharacterized protein</fullName>
    </submittedName>
</protein>
<dbReference type="Proteomes" id="UP000224080">
    <property type="component" value="Unassembled WGS sequence"/>
</dbReference>
<feature type="region of interest" description="Disordered" evidence="1">
    <location>
        <begin position="96"/>
        <end position="135"/>
    </location>
</feature>
<evidence type="ECO:0000256" key="1">
    <source>
        <dbReference type="SAM" id="MobiDB-lite"/>
    </source>
</evidence>
<name>A0A2B7XL41_9EURO</name>
<reference evidence="2 3" key="1">
    <citation type="submission" date="2017-10" db="EMBL/GenBank/DDBJ databases">
        <title>Comparative genomics in systemic dimorphic fungi from Ajellomycetaceae.</title>
        <authorList>
            <person name="Munoz J.F."/>
            <person name="Mcewen J.G."/>
            <person name="Clay O.K."/>
            <person name="Cuomo C.A."/>
        </authorList>
    </citation>
    <scope>NUCLEOTIDE SEQUENCE [LARGE SCALE GENOMIC DNA]</scope>
    <source>
        <strain evidence="2 3">UAMH130</strain>
    </source>
</reference>
<gene>
    <name evidence="2" type="ORF">GX51_00770</name>
</gene>
<dbReference type="OrthoDB" id="4184307at2759"/>